<dbReference type="RefSeq" id="WP_174673143.1">
    <property type="nucleotide sequence ID" value="NZ_CP054491.1"/>
</dbReference>
<proteinExistence type="predicted"/>
<protein>
    <submittedName>
        <fullName evidence="1">Uncharacterized protein</fullName>
    </submittedName>
</protein>
<dbReference type="KEGG" id="rev:HUE57_10610"/>
<accession>A0A6N0HWD0</accession>
<dbReference type="AlphaFoldDB" id="A0A6N0HWD0"/>
<sequence length="166" mass="18728">MRENSVSDLSGEDQSAQKRAYLLAKTLEVLKQMIRTLLVSSFLVLVVGCSDSGYSDYVEKLVSPMQWIRSADPEKDANEALKNNDFRYLAITSYSLTFPGLPDNKTPNANKEDGYRIIGYCELMEGEEHIELCVLAGQYAKKYNKTLSSLVVNQKTSNKSLKERTR</sequence>
<dbReference type="Proteomes" id="UP000509658">
    <property type="component" value="Chromosome"/>
</dbReference>
<dbReference type="EMBL" id="CP054491">
    <property type="protein sequence ID" value="QKQ26680.1"/>
    <property type="molecule type" value="Genomic_DNA"/>
</dbReference>
<gene>
    <name evidence="1" type="ORF">HUE57_10610</name>
</gene>
<evidence type="ECO:0000313" key="2">
    <source>
        <dbReference type="Proteomes" id="UP000509658"/>
    </source>
</evidence>
<reference evidence="1 2" key="1">
    <citation type="submission" date="2020-05" db="EMBL/GenBank/DDBJ databases">
        <title>Horizontal transmission and recombination maintain forever young bacterial symbiont genomes.</title>
        <authorList>
            <person name="Russell S.L."/>
            <person name="Pepper-Tunick E."/>
            <person name="Svedberg J."/>
            <person name="Byrne A."/>
            <person name="Ruelas Castillo J."/>
            <person name="Vollmers C."/>
            <person name="Beinart R.A."/>
            <person name="Corbett-Detig R."/>
        </authorList>
    </citation>
    <scope>NUCLEOTIDE SEQUENCE [LARGE SCALE GENOMIC DNA]</scope>
    <source>
        <strain evidence="1">Santa_Monica_outfall</strain>
    </source>
</reference>
<keyword evidence="2" id="KW-1185">Reference proteome</keyword>
<name>A0A6N0HWD0_9GAMM</name>
<organism evidence="1 2">
    <name type="scientific">Candidatus Reidiella endopervernicosa</name>
    <dbReference type="NCBI Taxonomy" id="2738883"/>
    <lineage>
        <taxon>Bacteria</taxon>
        <taxon>Pseudomonadati</taxon>
        <taxon>Pseudomonadota</taxon>
        <taxon>Gammaproteobacteria</taxon>
        <taxon>Candidatus Reidiella</taxon>
    </lineage>
</organism>
<evidence type="ECO:0000313" key="1">
    <source>
        <dbReference type="EMBL" id="QKQ26680.1"/>
    </source>
</evidence>